<evidence type="ECO:0000313" key="2">
    <source>
        <dbReference type="Proteomes" id="UP001064048"/>
    </source>
</evidence>
<reference evidence="1 2" key="1">
    <citation type="journal article" date="2022" name="Genome Biol. Evol.">
        <title>The Spruce Budworm Genome: Reconstructing the Evolutionary History of Antifreeze Proteins.</title>
        <authorList>
            <person name="Beliveau C."/>
            <person name="Gagne P."/>
            <person name="Picq S."/>
            <person name="Vernygora O."/>
            <person name="Keeling C.I."/>
            <person name="Pinkney K."/>
            <person name="Doucet D."/>
            <person name="Wen F."/>
            <person name="Johnston J.S."/>
            <person name="Maaroufi H."/>
            <person name="Boyle B."/>
            <person name="Laroche J."/>
            <person name="Dewar K."/>
            <person name="Juretic N."/>
            <person name="Blackburn G."/>
            <person name="Nisole A."/>
            <person name="Brunet B."/>
            <person name="Brandao M."/>
            <person name="Lumley L."/>
            <person name="Duan J."/>
            <person name="Quan G."/>
            <person name="Lucarotti C.J."/>
            <person name="Roe A.D."/>
            <person name="Sperling F.A.H."/>
            <person name="Levesque R.C."/>
            <person name="Cusson M."/>
        </authorList>
    </citation>
    <scope>NUCLEOTIDE SEQUENCE [LARGE SCALE GENOMIC DNA]</scope>
    <source>
        <strain evidence="1">Glfc:IPQL:Cfum</strain>
    </source>
</reference>
<protein>
    <submittedName>
        <fullName evidence="1">Uncharacterized protein</fullName>
    </submittedName>
</protein>
<keyword evidence="2" id="KW-1185">Reference proteome</keyword>
<sequence length="134" mass="15818">MRRFAEETKKVTYVSRRIVKFKWQPPLQLRKKYTKADAEAEVRFLAEVPQLQKRSASDLWYVNGKIIPPFGGFVYIDFLSRYAEDEECAHKGRGILDQCNFFFHKSVVWTNSTGESTRAAAPLRRRRAERREDE</sequence>
<organism evidence="1 2">
    <name type="scientific">Choristoneura fumiferana</name>
    <name type="common">Spruce budworm moth</name>
    <name type="synonym">Archips fumiferana</name>
    <dbReference type="NCBI Taxonomy" id="7141"/>
    <lineage>
        <taxon>Eukaryota</taxon>
        <taxon>Metazoa</taxon>
        <taxon>Ecdysozoa</taxon>
        <taxon>Arthropoda</taxon>
        <taxon>Hexapoda</taxon>
        <taxon>Insecta</taxon>
        <taxon>Pterygota</taxon>
        <taxon>Neoptera</taxon>
        <taxon>Endopterygota</taxon>
        <taxon>Lepidoptera</taxon>
        <taxon>Glossata</taxon>
        <taxon>Ditrysia</taxon>
        <taxon>Tortricoidea</taxon>
        <taxon>Tortricidae</taxon>
        <taxon>Tortricinae</taxon>
        <taxon>Choristoneura</taxon>
    </lineage>
</organism>
<proteinExistence type="predicted"/>
<dbReference type="EMBL" id="CM046111">
    <property type="protein sequence ID" value="KAI8425397.1"/>
    <property type="molecule type" value="Genomic_DNA"/>
</dbReference>
<dbReference type="Proteomes" id="UP001064048">
    <property type="component" value="Chromosome 11"/>
</dbReference>
<name>A0ACC0JMQ6_CHOFU</name>
<gene>
    <name evidence="1" type="ORF">MSG28_007152</name>
</gene>
<comment type="caution">
    <text evidence="1">The sequence shown here is derived from an EMBL/GenBank/DDBJ whole genome shotgun (WGS) entry which is preliminary data.</text>
</comment>
<evidence type="ECO:0000313" key="1">
    <source>
        <dbReference type="EMBL" id="KAI8425397.1"/>
    </source>
</evidence>
<accession>A0ACC0JMQ6</accession>